<name>A0A0S2TG39_9GAMM</name>
<accession>A0A0S2TG39</accession>
<dbReference type="STRING" id="1748243.Tel_13395"/>
<dbReference type="Proteomes" id="UP000055136">
    <property type="component" value="Chromosome"/>
</dbReference>
<dbReference type="PANTHER" id="PTHR35812">
    <property type="entry name" value="LIPOPROTEIN"/>
    <property type="match status" value="1"/>
</dbReference>
<evidence type="ECO:0000256" key="1">
    <source>
        <dbReference type="SAM" id="MobiDB-lite"/>
    </source>
</evidence>
<protein>
    <recommendedName>
        <fullName evidence="2">Lcl C-terminal domain-containing protein</fullName>
    </recommendedName>
</protein>
<reference evidence="3" key="1">
    <citation type="submission" date="2015-10" db="EMBL/GenBank/DDBJ databases">
        <title>Description of Candidatus Tenderia electrophaga gen. nov, sp. nov., an Uncultivated Electroautotroph from a Biocathode Enrichment.</title>
        <authorList>
            <person name="Eddie B.J."/>
            <person name="Malanoski A.P."/>
            <person name="Wang Z."/>
            <person name="Hall R.J."/>
            <person name="Oh S.D."/>
            <person name="Heiner C."/>
            <person name="Lin B."/>
            <person name="Strycharz-Glaven S.M."/>
        </authorList>
    </citation>
    <scope>NUCLEOTIDE SEQUENCE [LARGE SCALE GENOMIC DNA]</scope>
    <source>
        <strain evidence="3">NRL1</strain>
    </source>
</reference>
<feature type="compositionally biased region" description="Polar residues" evidence="1">
    <location>
        <begin position="19"/>
        <end position="30"/>
    </location>
</feature>
<sequence length="158" mass="17542">MLSVPAMAQTCDDDKVASAPTSRFKQGNGETVTDSKTGLTWLRCGLGMRWDGASCTGQTLTYDWHSAQRAIEELNRAKRGGRSDWRLPTAAELQSIVETQCFKPAINLDVFPYTPESGFWTDTEAAGFNPRAMIIHFIHGGEYVANKNQSWRVRPVAD</sequence>
<dbReference type="AlphaFoldDB" id="A0A0S2TG39"/>
<dbReference type="Pfam" id="PF07603">
    <property type="entry name" value="Lcl_C"/>
    <property type="match status" value="1"/>
</dbReference>
<organism evidence="3 4">
    <name type="scientific">Candidatus Tenderia electrophaga</name>
    <dbReference type="NCBI Taxonomy" id="1748243"/>
    <lineage>
        <taxon>Bacteria</taxon>
        <taxon>Pseudomonadati</taxon>
        <taxon>Pseudomonadota</taxon>
        <taxon>Gammaproteobacteria</taxon>
        <taxon>Candidatus Tenderiales</taxon>
        <taxon>Candidatus Tenderiaceae</taxon>
        <taxon>Candidatus Tenderia</taxon>
    </lineage>
</organism>
<feature type="region of interest" description="Disordered" evidence="1">
    <location>
        <begin position="1"/>
        <end position="30"/>
    </location>
</feature>
<dbReference type="KEGG" id="tee:Tel_13395"/>
<evidence type="ECO:0000259" key="2">
    <source>
        <dbReference type="Pfam" id="PF07603"/>
    </source>
</evidence>
<gene>
    <name evidence="3" type="ORF">Tel_13395</name>
</gene>
<dbReference type="EMBL" id="CP013099">
    <property type="protein sequence ID" value="ALP54045.1"/>
    <property type="molecule type" value="Genomic_DNA"/>
</dbReference>
<evidence type="ECO:0000313" key="3">
    <source>
        <dbReference type="EMBL" id="ALP54045.1"/>
    </source>
</evidence>
<dbReference type="InterPro" id="IPR011460">
    <property type="entry name" value="Lcl_C"/>
</dbReference>
<evidence type="ECO:0000313" key="4">
    <source>
        <dbReference type="Proteomes" id="UP000055136"/>
    </source>
</evidence>
<dbReference type="PANTHER" id="PTHR35812:SF1">
    <property type="entry name" value="LIPOPROTEIN"/>
    <property type="match status" value="1"/>
</dbReference>
<feature type="domain" description="Lcl C-terminal" evidence="2">
    <location>
        <begin position="30"/>
        <end position="156"/>
    </location>
</feature>
<proteinExistence type="predicted"/>
<keyword evidence="4" id="KW-1185">Reference proteome</keyword>